<gene>
    <name evidence="1" type="ORF">ENSA5_30910</name>
</gene>
<proteinExistence type="predicted"/>
<organism evidence="1 2">
    <name type="scientific">Enhygromyxa salina</name>
    <dbReference type="NCBI Taxonomy" id="215803"/>
    <lineage>
        <taxon>Bacteria</taxon>
        <taxon>Pseudomonadati</taxon>
        <taxon>Myxococcota</taxon>
        <taxon>Polyangia</taxon>
        <taxon>Nannocystales</taxon>
        <taxon>Nannocystaceae</taxon>
        <taxon>Enhygromyxa</taxon>
    </lineage>
</organism>
<dbReference type="RefSeq" id="WP_146155731.1">
    <property type="nucleotide sequence ID" value="NZ_PVNK01000148.1"/>
</dbReference>
<reference evidence="1 2" key="1">
    <citation type="submission" date="2018-03" db="EMBL/GenBank/DDBJ databases">
        <title>Draft Genome Sequences of the Obligatory Marine Myxobacteria Enhygromyxa salina SWB005.</title>
        <authorList>
            <person name="Poehlein A."/>
            <person name="Moghaddam J.A."/>
            <person name="Harms H."/>
            <person name="Alanjari M."/>
            <person name="Koenig G.M."/>
            <person name="Daniel R."/>
            <person name="Schaeberle T.F."/>
        </authorList>
    </citation>
    <scope>NUCLEOTIDE SEQUENCE [LARGE SCALE GENOMIC DNA]</scope>
    <source>
        <strain evidence="1 2">SWB005</strain>
    </source>
</reference>
<protein>
    <submittedName>
        <fullName evidence="1">Uncharacterized protein</fullName>
    </submittedName>
</protein>
<dbReference type="Proteomes" id="UP000237968">
    <property type="component" value="Unassembled WGS sequence"/>
</dbReference>
<dbReference type="EMBL" id="PVNK01000148">
    <property type="protein sequence ID" value="PRP97858.1"/>
    <property type="molecule type" value="Genomic_DNA"/>
</dbReference>
<evidence type="ECO:0000313" key="2">
    <source>
        <dbReference type="Proteomes" id="UP000237968"/>
    </source>
</evidence>
<dbReference type="AlphaFoldDB" id="A0A2S9XYB3"/>
<keyword evidence="2" id="KW-1185">Reference proteome</keyword>
<accession>A0A2S9XYB3</accession>
<evidence type="ECO:0000313" key="1">
    <source>
        <dbReference type="EMBL" id="PRP97858.1"/>
    </source>
</evidence>
<name>A0A2S9XYB3_9BACT</name>
<comment type="caution">
    <text evidence="1">The sequence shown here is derived from an EMBL/GenBank/DDBJ whole genome shotgun (WGS) entry which is preliminary data.</text>
</comment>
<sequence length="95" mass="10669">MPKPKKRSALGSSKKAGFAAILGELNRAEPNDICRVHDLGEHEGWLYSTLELCDTNQHAWRPRSRGRTCSIGSSRRAAVWRPSTPRVWSPGWRTA</sequence>